<keyword evidence="3 10" id="KW-1003">Cell membrane</keyword>
<keyword evidence="9 10" id="KW-0739">Sodium transport</keyword>
<evidence type="ECO:0000256" key="10">
    <source>
        <dbReference type="RuleBase" id="RU366002"/>
    </source>
</evidence>
<keyword evidence="5 10" id="KW-1133">Transmembrane helix</keyword>
<dbReference type="SMART" id="SM00290">
    <property type="entry name" value="ZnF_UBP"/>
    <property type="match status" value="1"/>
</dbReference>
<reference evidence="12" key="1">
    <citation type="submission" date="2022-05" db="EMBL/GenBank/DDBJ databases">
        <title>Jatrophihabitans sp. SB3-54 whole genome sequence.</title>
        <authorList>
            <person name="Suh M.K."/>
            <person name="Eom M.K."/>
            <person name="Kim J.S."/>
            <person name="Kim H.S."/>
            <person name="Do H.E."/>
            <person name="Shin Y.K."/>
            <person name="Lee J.-S."/>
        </authorList>
    </citation>
    <scope>NUCLEOTIDE SEQUENCE</scope>
    <source>
        <strain evidence="12">SB3-54</strain>
    </source>
</reference>
<comment type="subcellular location">
    <subcellularLocation>
        <location evidence="1 10">Cell membrane</location>
        <topology evidence="1 10">Multi-pass membrane protein</topology>
    </subcellularLocation>
</comment>
<sequence>MHAALDILAIVAVVGFVAGGARRIGLSEPLVLVVVGVGLSYVPHFPDIQLTPDLVLIGLLPPLLYAAAIRTSLVDFRTNRRPIALLSVGLVAFSTVAIGFVSWWVVPGVSLAAAFALGAVVAPPDAVAATTVARRVGMPRRIVSILEGESLVNDATALVALNTAIAALSASVSPWHVGWDFVREAGGGLIVGYVAALVLALIRKRITDPVLDTTLSFAAPYVAFLPAQQLHSSGVLAVVVTGLMLGHAAPVLQTASSRIAENINWRTVQFLLENVVFLLIGLQIRRLLDGVRSEHLPWTHIVPPCALVLVATVIVRIVYVFGATATIRVLRGNQWPWAVAAIVSWAGMRGVVTLAAVFVLPADTPERDLLALAAFTVVAGTLLIQGLTLPWLVRRLGLPGPDAAEDALQTAALVTAAAREGLQVLDLAVTPEDSPEVIAQLRERATRRTNQIWEQLGRSQTEIEPPAAAYRRLRMQMLAAERASILQARSTGVYDDVILRTALAAIDTEESMLDRVEDAASRIDDELTTAARRAGDCEHLQAAPRVVTARTPAGCEECLRDGTTWVHLRLCLTCGHVGCCDSSPQRHATGHYRETAHPVMRSIEPGEAWRWCFVDQLLG</sequence>
<evidence type="ECO:0000256" key="4">
    <source>
        <dbReference type="ARBA" id="ARBA00022692"/>
    </source>
</evidence>
<dbReference type="PANTHER" id="PTHR10110:SF86">
    <property type="entry name" value="SODIUM_HYDROGEN EXCHANGER 7"/>
    <property type="match status" value="1"/>
</dbReference>
<dbReference type="PANTHER" id="PTHR10110">
    <property type="entry name" value="SODIUM/HYDROGEN EXCHANGER"/>
    <property type="match status" value="1"/>
</dbReference>
<evidence type="ECO:0000256" key="2">
    <source>
        <dbReference type="ARBA" id="ARBA00022448"/>
    </source>
</evidence>
<organism evidence="12 13">
    <name type="scientific">Jatrophihabitans cynanchi</name>
    <dbReference type="NCBI Taxonomy" id="2944128"/>
    <lineage>
        <taxon>Bacteria</taxon>
        <taxon>Bacillati</taxon>
        <taxon>Actinomycetota</taxon>
        <taxon>Actinomycetes</taxon>
        <taxon>Jatrophihabitantales</taxon>
        <taxon>Jatrophihabitantaceae</taxon>
        <taxon>Jatrophihabitans</taxon>
    </lineage>
</organism>
<evidence type="ECO:0000256" key="1">
    <source>
        <dbReference type="ARBA" id="ARBA00004651"/>
    </source>
</evidence>
<evidence type="ECO:0000256" key="9">
    <source>
        <dbReference type="ARBA" id="ARBA00023201"/>
    </source>
</evidence>
<keyword evidence="6 10" id="KW-0915">Sodium</keyword>
<feature type="transmembrane region" description="Helical" evidence="10">
    <location>
        <begin position="372"/>
        <end position="393"/>
    </location>
</feature>
<feature type="domain" description="UBP-type" evidence="11">
    <location>
        <begin position="535"/>
        <end position="619"/>
    </location>
</feature>
<name>A0ABY7JT07_9ACTN</name>
<evidence type="ECO:0000256" key="7">
    <source>
        <dbReference type="ARBA" id="ARBA00023065"/>
    </source>
</evidence>
<proteinExistence type="inferred from homology"/>
<keyword evidence="10" id="KW-0050">Antiport</keyword>
<evidence type="ECO:0000313" key="12">
    <source>
        <dbReference type="EMBL" id="WAX55691.1"/>
    </source>
</evidence>
<dbReference type="Pfam" id="PF00999">
    <property type="entry name" value="Na_H_Exchanger"/>
    <property type="match status" value="1"/>
</dbReference>
<keyword evidence="7 10" id="KW-0406">Ion transport</keyword>
<keyword evidence="4 10" id="KW-0812">Transmembrane</keyword>
<dbReference type="InterPro" id="IPR001607">
    <property type="entry name" value="Znf_UBP"/>
</dbReference>
<feature type="transmembrane region" description="Helical" evidence="10">
    <location>
        <begin position="335"/>
        <end position="360"/>
    </location>
</feature>
<dbReference type="Pfam" id="PF02148">
    <property type="entry name" value="zf-UBP"/>
    <property type="match status" value="1"/>
</dbReference>
<dbReference type="SUPFAM" id="SSF57850">
    <property type="entry name" value="RING/U-box"/>
    <property type="match status" value="1"/>
</dbReference>
<comment type="caution">
    <text evidence="10">Lacks conserved residue(s) required for the propagation of feature annotation.</text>
</comment>
<dbReference type="InterPro" id="IPR006153">
    <property type="entry name" value="Cation/H_exchanger_TM"/>
</dbReference>
<keyword evidence="8 10" id="KW-0472">Membrane</keyword>
<dbReference type="EMBL" id="CP097463">
    <property type="protein sequence ID" value="WAX55691.1"/>
    <property type="molecule type" value="Genomic_DNA"/>
</dbReference>
<dbReference type="InterPro" id="IPR013083">
    <property type="entry name" value="Znf_RING/FYVE/PHD"/>
</dbReference>
<keyword evidence="13" id="KW-1185">Reference proteome</keyword>
<dbReference type="Proteomes" id="UP001164693">
    <property type="component" value="Chromosome"/>
</dbReference>
<dbReference type="RefSeq" id="WP_269442211.1">
    <property type="nucleotide sequence ID" value="NZ_CP097463.1"/>
</dbReference>
<evidence type="ECO:0000256" key="5">
    <source>
        <dbReference type="ARBA" id="ARBA00022989"/>
    </source>
</evidence>
<dbReference type="InterPro" id="IPR004705">
    <property type="entry name" value="Cation/H_exchanger_CPA1_bac"/>
</dbReference>
<dbReference type="InterPro" id="IPR018422">
    <property type="entry name" value="Cation/H_exchanger_CPA1"/>
</dbReference>
<evidence type="ECO:0000313" key="13">
    <source>
        <dbReference type="Proteomes" id="UP001164693"/>
    </source>
</evidence>
<feature type="transmembrane region" description="Helical" evidence="10">
    <location>
        <begin position="54"/>
        <end position="71"/>
    </location>
</feature>
<comment type="similarity">
    <text evidence="10">Belongs to the monovalent cation:proton antiporter 1 (CPA1) transporter (TC 2.A.36) family.</text>
</comment>
<feature type="transmembrane region" description="Helical" evidence="10">
    <location>
        <begin position="301"/>
        <end position="323"/>
    </location>
</feature>
<comment type="function">
    <text evidence="10">Na(+)/H(+) antiporter that extrudes sodium in exchange for external protons.</text>
</comment>
<feature type="transmembrane region" description="Helical" evidence="10">
    <location>
        <begin position="185"/>
        <end position="202"/>
    </location>
</feature>
<gene>
    <name evidence="12" type="ORF">M6B22_14220</name>
</gene>
<accession>A0ABY7JT07</accession>
<protein>
    <submittedName>
        <fullName evidence="12">Na+/H+ antiporter</fullName>
    </submittedName>
</protein>
<dbReference type="Gene3D" id="3.30.40.10">
    <property type="entry name" value="Zinc/RING finger domain, C3HC4 (zinc finger)"/>
    <property type="match status" value="1"/>
</dbReference>
<evidence type="ECO:0000256" key="3">
    <source>
        <dbReference type="ARBA" id="ARBA00022475"/>
    </source>
</evidence>
<keyword evidence="2 10" id="KW-0813">Transport</keyword>
<feature type="transmembrane region" description="Helical" evidence="10">
    <location>
        <begin position="151"/>
        <end position="173"/>
    </location>
</feature>
<dbReference type="PROSITE" id="PS50271">
    <property type="entry name" value="ZF_UBP"/>
    <property type="match status" value="1"/>
</dbReference>
<feature type="transmembrane region" description="Helical" evidence="10">
    <location>
        <begin position="111"/>
        <end position="130"/>
    </location>
</feature>
<evidence type="ECO:0000256" key="6">
    <source>
        <dbReference type="ARBA" id="ARBA00023053"/>
    </source>
</evidence>
<dbReference type="Gene3D" id="6.10.140.1330">
    <property type="match status" value="1"/>
</dbReference>
<evidence type="ECO:0000256" key="8">
    <source>
        <dbReference type="ARBA" id="ARBA00023136"/>
    </source>
</evidence>
<evidence type="ECO:0000259" key="11">
    <source>
        <dbReference type="PROSITE" id="PS50271"/>
    </source>
</evidence>
<feature type="transmembrane region" description="Helical" evidence="10">
    <location>
        <begin position="83"/>
        <end position="105"/>
    </location>
</feature>
<dbReference type="NCBIfam" id="TIGR00831">
    <property type="entry name" value="a_cpa1"/>
    <property type="match status" value="1"/>
</dbReference>